<dbReference type="GO" id="GO:0016987">
    <property type="term" value="F:sigma factor activity"/>
    <property type="evidence" value="ECO:0007669"/>
    <property type="project" value="UniProtKB-KW"/>
</dbReference>
<dbReference type="EMBL" id="DXEZ01000248">
    <property type="protein sequence ID" value="HIX55161.1"/>
    <property type="molecule type" value="Genomic_DNA"/>
</dbReference>
<comment type="similarity">
    <text evidence="1">Belongs to the sigma-70 factor family. ECF subfamily.</text>
</comment>
<dbReference type="NCBIfam" id="TIGR02937">
    <property type="entry name" value="sigma70-ECF"/>
    <property type="match status" value="1"/>
</dbReference>
<gene>
    <name evidence="8" type="ORF">H9853_09045</name>
</gene>
<evidence type="ECO:0000313" key="8">
    <source>
        <dbReference type="EMBL" id="HIX55161.1"/>
    </source>
</evidence>
<reference evidence="8" key="1">
    <citation type="journal article" date="2021" name="PeerJ">
        <title>Extensive microbial diversity within the chicken gut microbiome revealed by metagenomics and culture.</title>
        <authorList>
            <person name="Gilroy R."/>
            <person name="Ravi A."/>
            <person name="Getino M."/>
            <person name="Pursley I."/>
            <person name="Horton D.L."/>
            <person name="Alikhan N.F."/>
            <person name="Baker D."/>
            <person name="Gharbi K."/>
            <person name="Hall N."/>
            <person name="Watson M."/>
            <person name="Adriaenssens E.M."/>
            <person name="Foster-Nyarko E."/>
            <person name="Jarju S."/>
            <person name="Secka A."/>
            <person name="Antonio M."/>
            <person name="Oren A."/>
            <person name="Chaudhuri R.R."/>
            <person name="La Ragione R."/>
            <person name="Hildebrand F."/>
            <person name="Pallen M.J."/>
        </authorList>
    </citation>
    <scope>NUCLEOTIDE SEQUENCE</scope>
    <source>
        <strain evidence="8">1719</strain>
    </source>
</reference>
<dbReference type="InterPro" id="IPR036388">
    <property type="entry name" value="WH-like_DNA-bd_sf"/>
</dbReference>
<dbReference type="GO" id="GO:0003677">
    <property type="term" value="F:DNA binding"/>
    <property type="evidence" value="ECO:0007669"/>
    <property type="project" value="UniProtKB-KW"/>
</dbReference>
<feature type="domain" description="RNA polymerase sigma-70 region 2" evidence="6">
    <location>
        <begin position="36"/>
        <end position="108"/>
    </location>
</feature>
<keyword evidence="2" id="KW-0805">Transcription regulation</keyword>
<dbReference type="Pfam" id="PF04542">
    <property type="entry name" value="Sigma70_r2"/>
    <property type="match status" value="1"/>
</dbReference>
<evidence type="ECO:0000256" key="2">
    <source>
        <dbReference type="ARBA" id="ARBA00023015"/>
    </source>
</evidence>
<keyword evidence="5" id="KW-0804">Transcription</keyword>
<proteinExistence type="inferred from homology"/>
<dbReference type="SUPFAM" id="SSF88946">
    <property type="entry name" value="Sigma2 domain of RNA polymerase sigma factors"/>
    <property type="match status" value="1"/>
</dbReference>
<sequence length="212" mass="25041">MKALYNKLNRKKPTSLREALEGCLLSDSERGKEYVYKKLYGYVMAVTLRYLRNEYEAEEVVNECFIKAFEKLGTFVQHEEDAVLEKTFRSWLARIAVNSCIDFLRKKNLDASTPVDELTGSDLQKHVVYNAQELEQNDILALLEKLSDVQRTIFNLYEIEGYTHEEISERLRIPESTSRTYLMRAKRRLRELYENLFYQEKGKTMVVKIKNK</sequence>
<dbReference type="InterPro" id="IPR039425">
    <property type="entry name" value="RNA_pol_sigma-70-like"/>
</dbReference>
<dbReference type="Proteomes" id="UP000824156">
    <property type="component" value="Unassembled WGS sequence"/>
</dbReference>
<dbReference type="PANTHER" id="PTHR43133">
    <property type="entry name" value="RNA POLYMERASE ECF-TYPE SIGMA FACTO"/>
    <property type="match status" value="1"/>
</dbReference>
<keyword evidence="3" id="KW-0731">Sigma factor</keyword>
<evidence type="ECO:0000256" key="3">
    <source>
        <dbReference type="ARBA" id="ARBA00023082"/>
    </source>
</evidence>
<name>A0A9D1W9M4_9SPHI</name>
<dbReference type="InterPro" id="IPR013324">
    <property type="entry name" value="RNA_pol_sigma_r3/r4-like"/>
</dbReference>
<evidence type="ECO:0000256" key="5">
    <source>
        <dbReference type="ARBA" id="ARBA00023163"/>
    </source>
</evidence>
<dbReference type="Pfam" id="PF08281">
    <property type="entry name" value="Sigma70_r4_2"/>
    <property type="match status" value="1"/>
</dbReference>
<dbReference type="AlphaFoldDB" id="A0A9D1W9M4"/>
<comment type="caution">
    <text evidence="8">The sequence shown here is derived from an EMBL/GenBank/DDBJ whole genome shotgun (WGS) entry which is preliminary data.</text>
</comment>
<keyword evidence="4" id="KW-0238">DNA-binding</keyword>
<evidence type="ECO:0000256" key="1">
    <source>
        <dbReference type="ARBA" id="ARBA00010641"/>
    </source>
</evidence>
<dbReference type="GO" id="GO:0006352">
    <property type="term" value="P:DNA-templated transcription initiation"/>
    <property type="evidence" value="ECO:0007669"/>
    <property type="project" value="InterPro"/>
</dbReference>
<evidence type="ECO:0000313" key="9">
    <source>
        <dbReference type="Proteomes" id="UP000824156"/>
    </source>
</evidence>
<evidence type="ECO:0000259" key="6">
    <source>
        <dbReference type="Pfam" id="PF04542"/>
    </source>
</evidence>
<dbReference type="PANTHER" id="PTHR43133:SF8">
    <property type="entry name" value="RNA POLYMERASE SIGMA FACTOR HI_1459-RELATED"/>
    <property type="match status" value="1"/>
</dbReference>
<evidence type="ECO:0000259" key="7">
    <source>
        <dbReference type="Pfam" id="PF08281"/>
    </source>
</evidence>
<accession>A0A9D1W9M4</accession>
<dbReference type="InterPro" id="IPR013249">
    <property type="entry name" value="RNA_pol_sigma70_r4_t2"/>
</dbReference>
<protein>
    <submittedName>
        <fullName evidence="8">RNA polymerase sigma factor</fullName>
    </submittedName>
</protein>
<dbReference type="Gene3D" id="1.10.10.10">
    <property type="entry name" value="Winged helix-like DNA-binding domain superfamily/Winged helix DNA-binding domain"/>
    <property type="match status" value="1"/>
</dbReference>
<evidence type="ECO:0000256" key="4">
    <source>
        <dbReference type="ARBA" id="ARBA00023125"/>
    </source>
</evidence>
<dbReference type="CDD" id="cd06171">
    <property type="entry name" value="Sigma70_r4"/>
    <property type="match status" value="1"/>
</dbReference>
<dbReference type="InterPro" id="IPR007627">
    <property type="entry name" value="RNA_pol_sigma70_r2"/>
</dbReference>
<dbReference type="SUPFAM" id="SSF88659">
    <property type="entry name" value="Sigma3 and sigma4 domains of RNA polymerase sigma factors"/>
    <property type="match status" value="1"/>
</dbReference>
<dbReference type="InterPro" id="IPR013325">
    <property type="entry name" value="RNA_pol_sigma_r2"/>
</dbReference>
<organism evidence="8 9">
    <name type="scientific">Candidatus Sphingobacterium stercoripullorum</name>
    <dbReference type="NCBI Taxonomy" id="2838759"/>
    <lineage>
        <taxon>Bacteria</taxon>
        <taxon>Pseudomonadati</taxon>
        <taxon>Bacteroidota</taxon>
        <taxon>Sphingobacteriia</taxon>
        <taxon>Sphingobacteriales</taxon>
        <taxon>Sphingobacteriaceae</taxon>
        <taxon>Sphingobacterium</taxon>
    </lineage>
</organism>
<dbReference type="Gene3D" id="1.10.1740.10">
    <property type="match status" value="1"/>
</dbReference>
<reference evidence="8" key="2">
    <citation type="submission" date="2021-04" db="EMBL/GenBank/DDBJ databases">
        <authorList>
            <person name="Gilroy R."/>
        </authorList>
    </citation>
    <scope>NUCLEOTIDE SEQUENCE</scope>
    <source>
        <strain evidence="8">1719</strain>
    </source>
</reference>
<dbReference type="InterPro" id="IPR014284">
    <property type="entry name" value="RNA_pol_sigma-70_dom"/>
</dbReference>
<feature type="domain" description="RNA polymerase sigma factor 70 region 4 type 2" evidence="7">
    <location>
        <begin position="138"/>
        <end position="189"/>
    </location>
</feature>